<gene>
    <name evidence="1" type="ORF">P7K49_030279</name>
</gene>
<evidence type="ECO:0000313" key="1">
    <source>
        <dbReference type="EMBL" id="KAK2090995.1"/>
    </source>
</evidence>
<name>A0ABQ9U1Q3_SAGOE</name>
<dbReference type="EMBL" id="JASSZA010000016">
    <property type="protein sequence ID" value="KAK2090995.1"/>
    <property type="molecule type" value="Genomic_DNA"/>
</dbReference>
<evidence type="ECO:0000313" key="2">
    <source>
        <dbReference type="Proteomes" id="UP001266305"/>
    </source>
</evidence>
<keyword evidence="2" id="KW-1185">Reference proteome</keyword>
<organism evidence="1 2">
    <name type="scientific">Saguinus oedipus</name>
    <name type="common">Cotton-top tamarin</name>
    <name type="synonym">Oedipomidas oedipus</name>
    <dbReference type="NCBI Taxonomy" id="9490"/>
    <lineage>
        <taxon>Eukaryota</taxon>
        <taxon>Metazoa</taxon>
        <taxon>Chordata</taxon>
        <taxon>Craniata</taxon>
        <taxon>Vertebrata</taxon>
        <taxon>Euteleostomi</taxon>
        <taxon>Mammalia</taxon>
        <taxon>Eutheria</taxon>
        <taxon>Euarchontoglires</taxon>
        <taxon>Primates</taxon>
        <taxon>Haplorrhini</taxon>
        <taxon>Platyrrhini</taxon>
        <taxon>Cebidae</taxon>
        <taxon>Callitrichinae</taxon>
        <taxon>Saguinus</taxon>
    </lineage>
</organism>
<reference evidence="1 2" key="1">
    <citation type="submission" date="2023-05" db="EMBL/GenBank/DDBJ databases">
        <title>B98-5 Cell Line De Novo Hybrid Assembly: An Optical Mapping Approach.</title>
        <authorList>
            <person name="Kananen K."/>
            <person name="Auerbach J.A."/>
            <person name="Kautto E."/>
            <person name="Blachly J.S."/>
        </authorList>
    </citation>
    <scope>NUCLEOTIDE SEQUENCE [LARGE SCALE GENOMIC DNA]</scope>
    <source>
        <strain evidence="1">B95-8</strain>
        <tissue evidence="1">Cell line</tissue>
    </source>
</reference>
<comment type="caution">
    <text evidence="1">The sequence shown here is derived from an EMBL/GenBank/DDBJ whole genome shotgun (WGS) entry which is preliminary data.</text>
</comment>
<proteinExistence type="predicted"/>
<accession>A0ABQ9U1Q3</accession>
<sequence>MVFGLERFQYPVQLMSDPHIKNAAFTQLLREALYDLLQREGTAKELLSAGVQGAKKKVPALELNMHKICI</sequence>
<protein>
    <submittedName>
        <fullName evidence="1">Uncharacterized protein</fullName>
    </submittedName>
</protein>
<dbReference type="Proteomes" id="UP001266305">
    <property type="component" value="Unassembled WGS sequence"/>
</dbReference>